<organism evidence="2 3">
    <name type="scientific">Knufia fluminis</name>
    <dbReference type="NCBI Taxonomy" id="191047"/>
    <lineage>
        <taxon>Eukaryota</taxon>
        <taxon>Fungi</taxon>
        <taxon>Dikarya</taxon>
        <taxon>Ascomycota</taxon>
        <taxon>Pezizomycotina</taxon>
        <taxon>Eurotiomycetes</taxon>
        <taxon>Chaetothyriomycetidae</taxon>
        <taxon>Chaetothyriales</taxon>
        <taxon>Trichomeriaceae</taxon>
        <taxon>Knufia</taxon>
    </lineage>
</organism>
<evidence type="ECO:0000256" key="1">
    <source>
        <dbReference type="SAM" id="MobiDB-lite"/>
    </source>
</evidence>
<accession>A0AAN8ELE8</accession>
<feature type="region of interest" description="Disordered" evidence="1">
    <location>
        <begin position="111"/>
        <end position="136"/>
    </location>
</feature>
<keyword evidence="3" id="KW-1185">Reference proteome</keyword>
<comment type="caution">
    <text evidence="2">The sequence shown here is derived from an EMBL/GenBank/DDBJ whole genome shotgun (WGS) entry which is preliminary data.</text>
</comment>
<reference evidence="2 3" key="1">
    <citation type="submission" date="2022-12" db="EMBL/GenBank/DDBJ databases">
        <title>Genomic features and morphological characterization of a novel Knufia sp. strain isolated from spacecraft assembly facility.</title>
        <authorList>
            <person name="Teixeira M."/>
            <person name="Chander A.M."/>
            <person name="Stajich J.E."/>
            <person name="Venkateswaran K."/>
        </authorList>
    </citation>
    <scope>NUCLEOTIDE SEQUENCE [LARGE SCALE GENOMIC DNA]</scope>
    <source>
        <strain evidence="2 3">FJI-L2-BK-P2</strain>
    </source>
</reference>
<name>A0AAN8ELE8_9EURO</name>
<dbReference type="EMBL" id="JAKLMC020000010">
    <property type="protein sequence ID" value="KAK5954008.1"/>
    <property type="molecule type" value="Genomic_DNA"/>
</dbReference>
<feature type="compositionally biased region" description="Low complexity" evidence="1">
    <location>
        <begin position="43"/>
        <end position="60"/>
    </location>
</feature>
<feature type="region of interest" description="Disordered" evidence="1">
    <location>
        <begin position="43"/>
        <end position="69"/>
    </location>
</feature>
<evidence type="ECO:0000313" key="3">
    <source>
        <dbReference type="Proteomes" id="UP001316803"/>
    </source>
</evidence>
<proteinExistence type="predicted"/>
<dbReference type="AlphaFoldDB" id="A0AAN8ELE8"/>
<dbReference type="Proteomes" id="UP001316803">
    <property type="component" value="Unassembled WGS sequence"/>
</dbReference>
<evidence type="ECO:0000313" key="2">
    <source>
        <dbReference type="EMBL" id="KAK5954008.1"/>
    </source>
</evidence>
<sequence length="136" mass="14777">MAYNNNMSAAETPELVSSMAITGSSSGLRFKHQQHIVLQHIGAHQSTETAAAGAASSEQQELGHRHTEERPGLKAYVDGLEAAFPGHGSPVCKEVEDEWVKVSLSHPAGRVENAEKREANAAPWTMLKDTRKQTDF</sequence>
<gene>
    <name evidence="2" type="ORF">OHC33_005280</name>
</gene>
<protein>
    <submittedName>
        <fullName evidence="2">Uncharacterized protein</fullName>
    </submittedName>
</protein>